<dbReference type="AlphaFoldDB" id="A0A1X0QH27"/>
<reference evidence="2 3" key="1">
    <citation type="journal article" date="2017" name="Environ. Microbiol.">
        <title>Decay of the glycolytic pathway and adaptation to intranuclear parasitism within Enterocytozoonidae microsporidia.</title>
        <authorList>
            <person name="Wiredu Boakye D."/>
            <person name="Jaroenlak P."/>
            <person name="Prachumwat A."/>
            <person name="Williams T.A."/>
            <person name="Bateman K.S."/>
            <person name="Itsathitphaisarn O."/>
            <person name="Sritunyalucksana K."/>
            <person name="Paszkiewicz K.H."/>
            <person name="Moore K.A."/>
            <person name="Stentiford G.D."/>
            <person name="Williams B.A."/>
        </authorList>
    </citation>
    <scope>NUCLEOTIDE SEQUENCE [LARGE SCALE GENOMIC DNA]</scope>
    <source>
        <strain evidence="3">canceri</strain>
    </source>
</reference>
<gene>
    <name evidence="2" type="ORF">A0H76_1427</name>
</gene>
<dbReference type="Pfam" id="PF01020">
    <property type="entry name" value="Ribosomal_L40e"/>
    <property type="match status" value="1"/>
</dbReference>
<dbReference type="EMBL" id="LTAI01000303">
    <property type="protein sequence ID" value="ORD99090.1"/>
    <property type="molecule type" value="Genomic_DNA"/>
</dbReference>
<comment type="caution">
    <text evidence="2">The sequence shown here is derived from an EMBL/GenBank/DDBJ whole genome shotgun (WGS) entry which is preliminary data.</text>
</comment>
<evidence type="ECO:0000259" key="1">
    <source>
        <dbReference type="Pfam" id="PF01020"/>
    </source>
</evidence>
<dbReference type="Proteomes" id="UP000192501">
    <property type="component" value="Unassembled WGS sequence"/>
</dbReference>
<feature type="domain" description="Large ribosomal subunit protein eL40" evidence="1">
    <location>
        <begin position="84"/>
        <end position="121"/>
    </location>
</feature>
<dbReference type="VEuPathDB" id="MicrosporidiaDB:A0H76_1427"/>
<evidence type="ECO:0000313" key="3">
    <source>
        <dbReference type="Proteomes" id="UP000192501"/>
    </source>
</evidence>
<protein>
    <recommendedName>
        <fullName evidence="1">Large ribosomal subunit protein eL40 domain-containing protein</fullName>
    </recommendedName>
</protein>
<sequence>MQLILKQLSSCKVVELSEDKTVFDLEQLISKMYSLPEYSLYKTSSTRVSDVYSNMQTINVTVPVRGGGRELPEELLVICLERMKKTMVCRKCYATKRTDKKENVTCRKRGCGNCGDMRPKKWTKTSN</sequence>
<dbReference type="GO" id="GO:0006412">
    <property type="term" value="P:translation"/>
    <property type="evidence" value="ECO:0007669"/>
    <property type="project" value="InterPro"/>
</dbReference>
<evidence type="ECO:0000313" key="2">
    <source>
        <dbReference type="EMBL" id="ORD99090.1"/>
    </source>
</evidence>
<proteinExistence type="predicted"/>
<accession>A0A1X0QH27</accession>
<dbReference type="GO" id="GO:0003735">
    <property type="term" value="F:structural constituent of ribosome"/>
    <property type="evidence" value="ECO:0007669"/>
    <property type="project" value="InterPro"/>
</dbReference>
<dbReference type="GO" id="GO:0005840">
    <property type="term" value="C:ribosome"/>
    <property type="evidence" value="ECO:0007669"/>
    <property type="project" value="InterPro"/>
</dbReference>
<organism evidence="2 3">
    <name type="scientific">Hepatospora eriocheir</name>
    <dbReference type="NCBI Taxonomy" id="1081669"/>
    <lineage>
        <taxon>Eukaryota</taxon>
        <taxon>Fungi</taxon>
        <taxon>Fungi incertae sedis</taxon>
        <taxon>Microsporidia</taxon>
        <taxon>Hepatosporidae</taxon>
        <taxon>Hepatospora</taxon>
    </lineage>
</organism>
<name>A0A1X0QH27_9MICR</name>
<dbReference type="InterPro" id="IPR001975">
    <property type="entry name" value="Ribosomal_eL40_dom"/>
</dbReference>